<organism evidence="2 3">
    <name type="scientific">Parolsenella catena</name>
    <dbReference type="NCBI Taxonomy" id="2003188"/>
    <lineage>
        <taxon>Bacteria</taxon>
        <taxon>Bacillati</taxon>
        <taxon>Actinomycetota</taxon>
        <taxon>Coriobacteriia</taxon>
        <taxon>Coriobacteriales</taxon>
        <taxon>Atopobiaceae</taxon>
        <taxon>Parolsenella</taxon>
    </lineage>
</organism>
<dbReference type="AlphaFoldDB" id="A0A3G9K6S7"/>
<gene>
    <name evidence="2" type="ORF">Pcatena_03810</name>
</gene>
<sequence length="42" mass="4758">MNETTVQFIWFIVITLAATLLQIALFLGVVALVVLIVKKLWK</sequence>
<keyword evidence="1" id="KW-0812">Transmembrane</keyword>
<keyword evidence="1" id="KW-1133">Transmembrane helix</keyword>
<evidence type="ECO:0000313" key="3">
    <source>
        <dbReference type="Proteomes" id="UP000273154"/>
    </source>
</evidence>
<evidence type="ECO:0000256" key="1">
    <source>
        <dbReference type="SAM" id="Phobius"/>
    </source>
</evidence>
<keyword evidence="1" id="KW-0472">Membrane</keyword>
<evidence type="ECO:0000313" key="2">
    <source>
        <dbReference type="EMBL" id="BBH49794.1"/>
    </source>
</evidence>
<keyword evidence="3" id="KW-1185">Reference proteome</keyword>
<dbReference type="EMBL" id="AP019367">
    <property type="protein sequence ID" value="BBH49794.1"/>
    <property type="molecule type" value="Genomic_DNA"/>
</dbReference>
<dbReference type="GeneID" id="88849756"/>
<accession>A0A3G9K6S7</accession>
<dbReference type="KEGG" id="pcat:Pcatena_03810"/>
<dbReference type="RefSeq" id="WP_269777008.1">
    <property type="nucleotide sequence ID" value="NZ_AP019367.1"/>
</dbReference>
<name>A0A3G9K6S7_9ACTN</name>
<feature type="transmembrane region" description="Helical" evidence="1">
    <location>
        <begin position="6"/>
        <end position="37"/>
    </location>
</feature>
<proteinExistence type="predicted"/>
<protein>
    <submittedName>
        <fullName evidence="2">Uncharacterized protein</fullName>
    </submittedName>
</protein>
<reference evidence="3" key="1">
    <citation type="submission" date="2018-11" db="EMBL/GenBank/DDBJ databases">
        <title>Comparative genomics of Parolsenella catena and Libanicoccus massiliensis: Reclassification of Libanicoccus massiliensis as Parolsenella massiliensis comb. nov.</title>
        <authorList>
            <person name="Sakamoto M."/>
            <person name="Ikeyama N."/>
            <person name="Murakami T."/>
            <person name="Mori H."/>
            <person name="Yuki M."/>
            <person name="Ohkuma M."/>
        </authorList>
    </citation>
    <scope>NUCLEOTIDE SEQUENCE [LARGE SCALE GENOMIC DNA]</scope>
    <source>
        <strain evidence="3">JCM 31932</strain>
    </source>
</reference>
<dbReference type="Proteomes" id="UP000273154">
    <property type="component" value="Chromosome"/>
</dbReference>